<dbReference type="EMBL" id="BK014959">
    <property type="protein sequence ID" value="DAD84368.1"/>
    <property type="molecule type" value="Genomic_DNA"/>
</dbReference>
<accession>A0A8S5MQC9</accession>
<organism evidence="1">
    <name type="scientific">Podoviridae sp. ctUS21</name>
    <dbReference type="NCBI Taxonomy" id="2826557"/>
    <lineage>
        <taxon>Viruses</taxon>
        <taxon>Duplodnaviria</taxon>
        <taxon>Heunggongvirae</taxon>
        <taxon>Uroviricota</taxon>
        <taxon>Caudoviricetes</taxon>
    </lineage>
</organism>
<evidence type="ECO:0000313" key="1">
    <source>
        <dbReference type="EMBL" id="DAD84368.1"/>
    </source>
</evidence>
<proteinExistence type="predicted"/>
<protein>
    <submittedName>
        <fullName evidence="1">Uncharacterized protein</fullName>
    </submittedName>
</protein>
<name>A0A8S5MQC9_9CAUD</name>
<reference evidence="1" key="1">
    <citation type="journal article" date="2021" name="Proc. Natl. Acad. Sci. U.S.A.">
        <title>A Catalog of Tens of Thousands of Viruses from Human Metagenomes Reveals Hidden Associations with Chronic Diseases.</title>
        <authorList>
            <person name="Tisza M.J."/>
            <person name="Buck C.B."/>
        </authorList>
    </citation>
    <scope>NUCLEOTIDE SEQUENCE</scope>
    <source>
        <strain evidence="1">CtUS21</strain>
    </source>
</reference>
<sequence length="89" mass="10034">MQDVLVAVSKHGLSVAELTGLRELEGKEYDNRSQFFVDIDAVLCAPSVTVRIILGYADDWAKFLSEEPFDNGAYIYFTIKAESLRDEEN</sequence>